<dbReference type="Proteomes" id="UP000626109">
    <property type="component" value="Unassembled WGS sequence"/>
</dbReference>
<protein>
    <submittedName>
        <fullName evidence="1">Uncharacterized protein</fullName>
    </submittedName>
</protein>
<accession>A0A813K9V2</accession>
<comment type="caution">
    <text evidence="1">The sequence shown here is derived from an EMBL/GenBank/DDBJ whole genome shotgun (WGS) entry which is preliminary data.</text>
</comment>
<evidence type="ECO:0000313" key="1">
    <source>
        <dbReference type="EMBL" id="CAE8697745.1"/>
    </source>
</evidence>
<reference evidence="1" key="1">
    <citation type="submission" date="2021-02" db="EMBL/GenBank/DDBJ databases">
        <authorList>
            <person name="Dougan E. K."/>
            <person name="Rhodes N."/>
            <person name="Thang M."/>
            <person name="Chan C."/>
        </authorList>
    </citation>
    <scope>NUCLEOTIDE SEQUENCE</scope>
</reference>
<evidence type="ECO:0000313" key="2">
    <source>
        <dbReference type="Proteomes" id="UP000626109"/>
    </source>
</evidence>
<dbReference type="EMBL" id="CAJNNW010028806">
    <property type="protein sequence ID" value="CAE8697745.1"/>
    <property type="molecule type" value="Genomic_DNA"/>
</dbReference>
<proteinExistence type="predicted"/>
<organism evidence="1 2">
    <name type="scientific">Polarella glacialis</name>
    <name type="common">Dinoflagellate</name>
    <dbReference type="NCBI Taxonomy" id="89957"/>
    <lineage>
        <taxon>Eukaryota</taxon>
        <taxon>Sar</taxon>
        <taxon>Alveolata</taxon>
        <taxon>Dinophyceae</taxon>
        <taxon>Suessiales</taxon>
        <taxon>Suessiaceae</taxon>
        <taxon>Polarella</taxon>
    </lineage>
</organism>
<gene>
    <name evidence="1" type="ORF">PGLA2088_LOCUS30434</name>
</gene>
<feature type="non-terminal residue" evidence="1">
    <location>
        <position position="1"/>
    </location>
</feature>
<sequence length="142" mass="15228">VTRMDRCRAPEEGDMIMANPVEVIPLSNELVFDDGRAVEYVPGTTYTLAINGPHPGGAEHLLHASQGQFSESDGAFIKCKGQVAAWMGVATNRSVQWSAPLAKPLGTVVLTLGSAHGYGPVSLYTLNLTQSKSTWASRSHEF</sequence>
<name>A0A813K9V2_POLGL</name>
<dbReference type="AlphaFoldDB" id="A0A813K9V2"/>